<keyword evidence="2" id="KW-1185">Reference proteome</keyword>
<reference evidence="1 2" key="1">
    <citation type="submission" date="2014-09" db="EMBL/GenBank/DDBJ databases">
        <title>Draft Genome Sequence of Porphyromonas macacae COT-192_OH2859.</title>
        <authorList>
            <person name="Wallis C."/>
            <person name="Deusch O."/>
            <person name="O'Flynn C."/>
            <person name="Davis I."/>
            <person name="Horsfall A."/>
            <person name="Kirkwood N."/>
            <person name="Harris S."/>
            <person name="Eisen J.A."/>
            <person name="Coil D.A."/>
            <person name="Darling A.E."/>
            <person name="Jospin G."/>
            <person name="Alexiev A."/>
        </authorList>
    </citation>
    <scope>NUCLEOTIDE SEQUENCE [LARGE SCALE GENOMIC DNA]</scope>
    <source>
        <strain evidence="2">COT-192 OH2859</strain>
    </source>
</reference>
<name>A0A0A2E5Z5_9PORP</name>
<accession>A0A0A2E5Z5</accession>
<dbReference type="EMBL" id="JRFA01000014">
    <property type="protein sequence ID" value="KGN74301.1"/>
    <property type="molecule type" value="Genomic_DNA"/>
</dbReference>
<dbReference type="OrthoDB" id="1322834at2"/>
<comment type="caution">
    <text evidence="1">The sequence shown here is derived from an EMBL/GenBank/DDBJ whole genome shotgun (WGS) entry which is preliminary data.</text>
</comment>
<dbReference type="Proteomes" id="UP000030103">
    <property type="component" value="Unassembled WGS sequence"/>
</dbReference>
<protein>
    <submittedName>
        <fullName evidence="1">Uncharacterized protein</fullName>
    </submittedName>
</protein>
<organism evidence="1 2">
    <name type="scientific">Porphyromonas macacae</name>
    <dbReference type="NCBI Taxonomy" id="28115"/>
    <lineage>
        <taxon>Bacteria</taxon>
        <taxon>Pseudomonadati</taxon>
        <taxon>Bacteroidota</taxon>
        <taxon>Bacteroidia</taxon>
        <taxon>Bacteroidales</taxon>
        <taxon>Porphyromonadaceae</taxon>
        <taxon>Porphyromonas</taxon>
    </lineage>
</organism>
<proteinExistence type="predicted"/>
<evidence type="ECO:0000313" key="1">
    <source>
        <dbReference type="EMBL" id="KGN74301.1"/>
    </source>
</evidence>
<sequence>MKRQHIPIAIPCGEKAIYRFKERYKEGNREYITVRKVLMEYGLLSEKGKRICFRCLDYDFGNREAYLSPAEQRIVYLFDEVVLDIEDIAGETPEQIESVQVANFQNLSLRWEKTRQTIRSNNKGDVIEKYLRHIDALITNEDTLLDFIYSNRMYGLLLHALSSPGSGFTGSNIFFDDGMLQEAQYTDDIHKYELLCIKRSRTP</sequence>
<gene>
    <name evidence="1" type="ORF">HQ47_04375</name>
</gene>
<dbReference type="STRING" id="28115.HQ47_04375"/>
<dbReference type="RefSeq" id="WP_036873614.1">
    <property type="nucleotide sequence ID" value="NZ_JRFA01000014.1"/>
</dbReference>
<evidence type="ECO:0000313" key="2">
    <source>
        <dbReference type="Proteomes" id="UP000030103"/>
    </source>
</evidence>
<dbReference type="AlphaFoldDB" id="A0A0A2E5Z5"/>